<organism evidence="7 8">
    <name type="scientific">Kryptolebias marmoratus</name>
    <name type="common">Mangrove killifish</name>
    <name type="synonym">Rivulus marmoratus</name>
    <dbReference type="NCBI Taxonomy" id="37003"/>
    <lineage>
        <taxon>Eukaryota</taxon>
        <taxon>Metazoa</taxon>
        <taxon>Chordata</taxon>
        <taxon>Craniata</taxon>
        <taxon>Vertebrata</taxon>
        <taxon>Euteleostomi</taxon>
        <taxon>Actinopterygii</taxon>
        <taxon>Neopterygii</taxon>
        <taxon>Teleostei</taxon>
        <taxon>Neoteleostei</taxon>
        <taxon>Acanthomorphata</taxon>
        <taxon>Ovalentaria</taxon>
        <taxon>Atherinomorphae</taxon>
        <taxon>Cyprinodontiformes</taxon>
        <taxon>Rivulidae</taxon>
        <taxon>Kryptolebias</taxon>
    </lineage>
</organism>
<dbReference type="GO" id="GO:0045059">
    <property type="term" value="P:positive thymic T cell selection"/>
    <property type="evidence" value="ECO:0007669"/>
    <property type="project" value="TreeGrafter"/>
</dbReference>
<dbReference type="GO" id="GO:0004888">
    <property type="term" value="F:transmembrane signaling receptor activity"/>
    <property type="evidence" value="ECO:0007669"/>
    <property type="project" value="TreeGrafter"/>
</dbReference>
<dbReference type="Proteomes" id="UP000264800">
    <property type="component" value="Unplaced"/>
</dbReference>
<dbReference type="Gene3D" id="2.60.40.10">
    <property type="entry name" value="Immunoglobulins"/>
    <property type="match status" value="1"/>
</dbReference>
<evidence type="ECO:0000313" key="7">
    <source>
        <dbReference type="Ensembl" id="ENSKMAP00000029038.1"/>
    </source>
</evidence>
<dbReference type="KEGG" id="kmr:108244419"/>
<feature type="region of interest" description="Disordered" evidence="4">
    <location>
        <begin position="133"/>
        <end position="181"/>
    </location>
</feature>
<dbReference type="PANTHER" id="PTHR10570">
    <property type="entry name" value="T-CELL SURFACE GLYCOPROTEIN CD3 GAMMA CHAIN / DELTA CHAIN"/>
    <property type="match status" value="1"/>
</dbReference>
<keyword evidence="5" id="KW-1133">Transmembrane helix</keyword>
<keyword evidence="2" id="KW-1003">Cell membrane</keyword>
<feature type="chain" id="PRO_5018532708" evidence="6">
    <location>
        <begin position="20"/>
        <end position="181"/>
    </location>
</feature>
<dbReference type="OMA" id="RVVLTCP"/>
<proteinExistence type="predicted"/>
<feature type="compositionally biased region" description="Polar residues" evidence="4">
    <location>
        <begin position="163"/>
        <end position="181"/>
    </location>
</feature>
<keyword evidence="3 6" id="KW-0732">Signal</keyword>
<evidence type="ECO:0000256" key="1">
    <source>
        <dbReference type="ARBA" id="ARBA00004251"/>
    </source>
</evidence>
<dbReference type="AlphaFoldDB" id="A0A3Q3BG26"/>
<dbReference type="Ensembl" id="ENSKMAT00000029401.1">
    <property type="protein sequence ID" value="ENSKMAP00000029038.1"/>
    <property type="gene ID" value="ENSKMAG00000021534.1"/>
</dbReference>
<dbReference type="InterPro" id="IPR015484">
    <property type="entry name" value="CD3_esu/gsu/dsu"/>
</dbReference>
<dbReference type="RefSeq" id="XP_017286101.1">
    <property type="nucleotide sequence ID" value="XM_017430612.3"/>
</dbReference>
<keyword evidence="5" id="KW-0472">Membrane</keyword>
<dbReference type="GO" id="GO:0042105">
    <property type="term" value="C:alpha-beta T cell receptor complex"/>
    <property type="evidence" value="ECO:0007669"/>
    <property type="project" value="TreeGrafter"/>
</dbReference>
<protein>
    <submittedName>
        <fullName evidence="7">T-cell surface glycoprotein CD3 epsilon chain-like</fullName>
    </submittedName>
</protein>
<name>A0A3Q3BG26_KRYMA</name>
<dbReference type="PANTHER" id="PTHR10570:SF9">
    <property type="entry name" value="T-CELL SURFACE GLYCOPROTEIN CD3 EPSILON CHAIN"/>
    <property type="match status" value="1"/>
</dbReference>
<reference evidence="7" key="2">
    <citation type="submission" date="2025-09" db="UniProtKB">
        <authorList>
            <consortium name="Ensembl"/>
        </authorList>
    </citation>
    <scope>IDENTIFICATION</scope>
</reference>
<evidence type="ECO:0000256" key="4">
    <source>
        <dbReference type="SAM" id="MobiDB-lite"/>
    </source>
</evidence>
<dbReference type="GO" id="GO:0009897">
    <property type="term" value="C:external side of plasma membrane"/>
    <property type="evidence" value="ECO:0007669"/>
    <property type="project" value="TreeGrafter"/>
</dbReference>
<sequence>MGVQAVFVVVLMFAATVKADSGGVTFSGKKVILTCPEKGVWYDSGGKSVSQSENTEKEKDYSFEYERQVKYSCKYTPETENSDKETPYHFYIKGRACESCFELDGFLFMMVISVDLTATSVLMIITYRCNKKKTSDAPTRTPKAPGKPGSRGPPVPSADYETLNPNTRSADTYSTVVNRMG</sequence>
<dbReference type="GeneTree" id="ENSGT00730000111885"/>
<dbReference type="InterPro" id="IPR013783">
    <property type="entry name" value="Ig-like_fold"/>
</dbReference>
<keyword evidence="8" id="KW-1185">Reference proteome</keyword>
<evidence type="ECO:0000256" key="6">
    <source>
        <dbReference type="SAM" id="SignalP"/>
    </source>
</evidence>
<dbReference type="OrthoDB" id="9947847at2759"/>
<dbReference type="GO" id="GO:0007166">
    <property type="term" value="P:cell surface receptor signaling pathway"/>
    <property type="evidence" value="ECO:0007669"/>
    <property type="project" value="TreeGrafter"/>
</dbReference>
<dbReference type="GeneID" id="108244419"/>
<evidence type="ECO:0000256" key="2">
    <source>
        <dbReference type="ARBA" id="ARBA00022475"/>
    </source>
</evidence>
<evidence type="ECO:0000313" key="8">
    <source>
        <dbReference type="Proteomes" id="UP000264800"/>
    </source>
</evidence>
<comment type="subcellular location">
    <subcellularLocation>
        <location evidence="1">Cell membrane</location>
        <topology evidence="1">Single-pass type I membrane protein</topology>
    </subcellularLocation>
</comment>
<evidence type="ECO:0000256" key="3">
    <source>
        <dbReference type="ARBA" id="ARBA00022729"/>
    </source>
</evidence>
<dbReference type="Pfam" id="PF16681">
    <property type="entry name" value="Ig_5"/>
    <property type="match status" value="1"/>
</dbReference>
<feature type="signal peptide" evidence="6">
    <location>
        <begin position="1"/>
        <end position="19"/>
    </location>
</feature>
<keyword evidence="5" id="KW-0812">Transmembrane</keyword>
<reference evidence="7" key="1">
    <citation type="submission" date="2025-08" db="UniProtKB">
        <authorList>
            <consortium name="Ensembl"/>
        </authorList>
    </citation>
    <scope>IDENTIFICATION</scope>
</reference>
<dbReference type="STRING" id="37003.ENSKMAP00000029038"/>
<feature type="transmembrane region" description="Helical" evidence="5">
    <location>
        <begin position="105"/>
        <end position="125"/>
    </location>
</feature>
<accession>A0A3Q3BG26</accession>
<evidence type="ECO:0000256" key="5">
    <source>
        <dbReference type="SAM" id="Phobius"/>
    </source>
</evidence>